<dbReference type="GO" id="GO:0030313">
    <property type="term" value="C:cell envelope"/>
    <property type="evidence" value="ECO:0007669"/>
    <property type="project" value="UniProtKB-SubCell"/>
</dbReference>
<keyword evidence="2 3" id="KW-0732">Signal</keyword>
<evidence type="ECO:0000256" key="1">
    <source>
        <dbReference type="ARBA" id="ARBA00004196"/>
    </source>
</evidence>
<reference evidence="5 6" key="1">
    <citation type="submission" date="2019-03" db="EMBL/GenBank/DDBJ databases">
        <title>Genomic Encyclopedia of Type Strains, Phase III (KMG-III): the genomes of soil and plant-associated and newly described type strains.</title>
        <authorList>
            <person name="Whitman W."/>
        </authorList>
    </citation>
    <scope>NUCLEOTIDE SEQUENCE [LARGE SCALE GENOMIC DNA]</scope>
    <source>
        <strain evidence="5 6">CGMCC 1.7002</strain>
    </source>
</reference>
<proteinExistence type="predicted"/>
<dbReference type="InterPro" id="IPR018976">
    <property type="entry name" value="Imelysin-like"/>
</dbReference>
<protein>
    <submittedName>
        <fullName evidence="5">Putative iron-regulated protein</fullName>
    </submittedName>
</protein>
<dbReference type="EMBL" id="SNYR01000001">
    <property type="protein sequence ID" value="TDQ67045.1"/>
    <property type="molecule type" value="Genomic_DNA"/>
</dbReference>
<dbReference type="Proteomes" id="UP000295391">
    <property type="component" value="Unassembled WGS sequence"/>
</dbReference>
<evidence type="ECO:0000256" key="2">
    <source>
        <dbReference type="ARBA" id="ARBA00022729"/>
    </source>
</evidence>
<comment type="subcellular location">
    <subcellularLocation>
        <location evidence="1">Cell envelope</location>
    </subcellularLocation>
</comment>
<evidence type="ECO:0000313" key="5">
    <source>
        <dbReference type="EMBL" id="TDQ67045.1"/>
    </source>
</evidence>
<name>A0A4R6W253_9HYPH</name>
<gene>
    <name evidence="5" type="ORF">ATL17_1052</name>
</gene>
<organism evidence="5 6">
    <name type="scientific">Maritalea mobilis</name>
    <dbReference type="NCBI Taxonomy" id="483324"/>
    <lineage>
        <taxon>Bacteria</taxon>
        <taxon>Pseudomonadati</taxon>
        <taxon>Pseudomonadota</taxon>
        <taxon>Alphaproteobacteria</taxon>
        <taxon>Hyphomicrobiales</taxon>
        <taxon>Devosiaceae</taxon>
        <taxon>Maritalea</taxon>
    </lineage>
</organism>
<dbReference type="CDD" id="cd14657">
    <property type="entry name" value="Imelysin_IrpA-like"/>
    <property type="match status" value="1"/>
</dbReference>
<dbReference type="InterPro" id="IPR038352">
    <property type="entry name" value="Imelysin_sf"/>
</dbReference>
<dbReference type="Pfam" id="PF09375">
    <property type="entry name" value="Peptidase_M75"/>
    <property type="match status" value="1"/>
</dbReference>
<dbReference type="Gene3D" id="1.20.1420.20">
    <property type="entry name" value="M75 peptidase, HXXE motif"/>
    <property type="match status" value="1"/>
</dbReference>
<evidence type="ECO:0000313" key="6">
    <source>
        <dbReference type="Proteomes" id="UP000295391"/>
    </source>
</evidence>
<sequence length="428" mass="46464">MAPANMMKRLAIISAAALMTAAPTLALAHDEDQGVVETYANIAHATFEDSLITAKALQDAIDAFLAVPTEENLQAAKDAWLAARVPYQQTEAYRFGNAIVDDWEGRVNAWPLDEGLIDYVDASAYGWESDTNPLFNANIIANKTININGETLTVDEITPEFLGEKLHEAGGVEANVATGYHAIEFLLWGQDLNGTDAGAGNRAATDFSLDNCTNDNCDRRRQYLDAASDLLVTDLEEMVANWEQSGAARAALEEKSEAEVLNTILTGLGSLSYGELAGERMKLGLLLNDPEEEHDCFSDNTHNSHYYDAKGIQNVYLGRYERLDGTVVEGTSVAHYVSHADEAVAEELRADIAATMDAFTAMVERADTEAYDQMIGEGNEEGNKVVQDAIDALVKQTRSIERAVAALKLEGVELEGSDSLDNPDAVFE</sequence>
<comment type="caution">
    <text evidence="5">The sequence shown here is derived from an EMBL/GenBank/DDBJ whole genome shotgun (WGS) entry which is preliminary data.</text>
</comment>
<feature type="domain" description="Imelysin-like" evidence="4">
    <location>
        <begin position="43"/>
        <end position="399"/>
    </location>
</feature>
<evidence type="ECO:0000256" key="3">
    <source>
        <dbReference type="SAM" id="SignalP"/>
    </source>
</evidence>
<keyword evidence="6" id="KW-1185">Reference proteome</keyword>
<evidence type="ECO:0000259" key="4">
    <source>
        <dbReference type="Pfam" id="PF09375"/>
    </source>
</evidence>
<dbReference type="AlphaFoldDB" id="A0A4R6W253"/>
<feature type="signal peptide" evidence="3">
    <location>
        <begin position="1"/>
        <end position="28"/>
    </location>
</feature>
<accession>A0A4R6W253</accession>
<feature type="chain" id="PRO_5020931408" evidence="3">
    <location>
        <begin position="29"/>
        <end position="428"/>
    </location>
</feature>